<protein>
    <submittedName>
        <fullName evidence="2">NADH dehydrogenase subunit 4L</fullName>
    </submittedName>
</protein>
<keyword evidence="2" id="KW-0496">Mitochondrion</keyword>
<dbReference type="Pfam" id="PF06235">
    <property type="entry name" value="NAD4L"/>
    <property type="match status" value="1"/>
</dbReference>
<accession>A0A2D1GRS3</accession>
<evidence type="ECO:0000256" key="1">
    <source>
        <dbReference type="SAM" id="Phobius"/>
    </source>
</evidence>
<name>A0A2D1GRS3_9PLAT</name>
<sequence>MFLNVFFIFNFFLVCFILCVLNFKFLGLLIVIESLNILILFLLLMNSLNFFSFYLFFISFMVLSVLEITLALVSLSRVWSGLNIIINF</sequence>
<proteinExistence type="predicted"/>
<organism evidence="2">
    <name type="scientific">Paratetraonchoides inermis</name>
    <dbReference type="NCBI Taxonomy" id="2048240"/>
    <lineage>
        <taxon>Eukaryota</taxon>
        <taxon>Metazoa</taxon>
        <taxon>Spiralia</taxon>
        <taxon>Lophotrochozoa</taxon>
        <taxon>Platyhelminthes</taxon>
        <taxon>Monogenea</taxon>
        <taxon>Monopisthocotylea</taxon>
        <taxon>Dactylogyridea</taxon>
        <taxon>Tetraonchoididae</taxon>
        <taxon>Paratetraonchoides</taxon>
    </lineage>
</organism>
<keyword evidence="1" id="KW-0812">Transmembrane</keyword>
<feature type="transmembrane region" description="Helical" evidence="1">
    <location>
        <begin position="28"/>
        <end position="45"/>
    </location>
</feature>
<dbReference type="InterPro" id="IPR009356">
    <property type="entry name" value="NAD_DH_su4L"/>
</dbReference>
<feature type="transmembrane region" description="Helical" evidence="1">
    <location>
        <begin position="51"/>
        <end position="73"/>
    </location>
</feature>
<dbReference type="EMBL" id="KY856918">
    <property type="protein sequence ID" value="ATN95411.1"/>
    <property type="molecule type" value="Genomic_DNA"/>
</dbReference>
<gene>
    <name evidence="2" type="primary">nad4l</name>
</gene>
<reference evidence="2" key="1">
    <citation type="journal article" date="2017" name="Parasit. Vectors">
        <title>Sequencing of the complete mitochondrial genome of a fish-parasitic flatworm Paratetraonchoides inermis (Platyhelminthes: Monogenea): tRNA gene arrangement reshuffling and implications for phylogeny.</title>
        <authorList>
            <person name="Zhang D."/>
            <person name="Zou H."/>
            <person name="Wu S.G."/>
            <person name="Li M."/>
            <person name="Jakovlic I."/>
            <person name="Zhang J."/>
            <person name="Chen R."/>
            <person name="Wang G.T."/>
            <person name="Li W.X."/>
        </authorList>
    </citation>
    <scope>NUCLEOTIDE SEQUENCE</scope>
</reference>
<keyword evidence="1" id="KW-1133">Transmembrane helix</keyword>
<keyword evidence="1" id="KW-0472">Membrane</keyword>
<dbReference type="AlphaFoldDB" id="A0A2D1GRS3"/>
<feature type="transmembrane region" description="Helical" evidence="1">
    <location>
        <begin position="6"/>
        <end position="23"/>
    </location>
</feature>
<evidence type="ECO:0000313" key="2">
    <source>
        <dbReference type="EMBL" id="ATN95411.1"/>
    </source>
</evidence>
<geneLocation type="mitochondrion" evidence="2"/>